<proteinExistence type="predicted"/>
<accession>A0A9W8JTD3</accession>
<evidence type="ECO:0000313" key="4">
    <source>
        <dbReference type="Proteomes" id="UP001148786"/>
    </source>
</evidence>
<sequence length="349" mass="39400">MGGSEHASSEDSDYVKTNKSRHKRPRKRRRRAPQPEQEPVSGTDRVALIVASLLEVLRNDYADEDDAFDDLVELLLEECMQARNAYLEALIDLDETGRRIRLLRREEGATLIDDISKKDQPSYLEAMILRKLKLEQKKQLGLKITKILVEDPPLTPLPPSPSLDPPPVDPSVLDALYDIQTTPFHNSFLSRFGLGDEDALDGAHGGYPRSLHAGSPTTPKVHDLLERSFWTGIDATDSLDYEPKKVTVVAMFKKIVAIMSSPRETYITFLAVKSGWDKSQIGRTMLYHLITMNPHKDITLHVSANSSAMLLYNQFGFKAEEFVAGFYSKYLDPQSRASTNAFKLRLRKL</sequence>
<organism evidence="3 4">
    <name type="scientific">Agrocybe chaxingu</name>
    <dbReference type="NCBI Taxonomy" id="84603"/>
    <lineage>
        <taxon>Eukaryota</taxon>
        <taxon>Fungi</taxon>
        <taxon>Dikarya</taxon>
        <taxon>Basidiomycota</taxon>
        <taxon>Agaricomycotina</taxon>
        <taxon>Agaricomycetes</taxon>
        <taxon>Agaricomycetidae</taxon>
        <taxon>Agaricales</taxon>
        <taxon>Agaricineae</taxon>
        <taxon>Strophariaceae</taxon>
        <taxon>Agrocybe</taxon>
    </lineage>
</organism>
<dbReference type="Gene3D" id="3.40.630.30">
    <property type="match status" value="1"/>
</dbReference>
<dbReference type="OrthoDB" id="4080456at2759"/>
<name>A0A9W8JTD3_9AGAR</name>
<dbReference type="Pfam" id="PF13673">
    <property type="entry name" value="Acetyltransf_10"/>
    <property type="match status" value="1"/>
</dbReference>
<evidence type="ECO:0000259" key="2">
    <source>
        <dbReference type="Pfam" id="PF13673"/>
    </source>
</evidence>
<feature type="domain" description="N-acetyltransferase" evidence="2">
    <location>
        <begin position="244"/>
        <end position="319"/>
    </location>
</feature>
<dbReference type="Proteomes" id="UP001148786">
    <property type="component" value="Unassembled WGS sequence"/>
</dbReference>
<evidence type="ECO:0000256" key="1">
    <source>
        <dbReference type="SAM" id="MobiDB-lite"/>
    </source>
</evidence>
<dbReference type="EMBL" id="JANKHO010001456">
    <property type="protein sequence ID" value="KAJ3501310.1"/>
    <property type="molecule type" value="Genomic_DNA"/>
</dbReference>
<dbReference type="InterPro" id="IPR016181">
    <property type="entry name" value="Acyl_CoA_acyltransferase"/>
</dbReference>
<keyword evidence="4" id="KW-1185">Reference proteome</keyword>
<comment type="caution">
    <text evidence="3">The sequence shown here is derived from an EMBL/GenBank/DDBJ whole genome shotgun (WGS) entry which is preliminary data.</text>
</comment>
<evidence type="ECO:0000313" key="3">
    <source>
        <dbReference type="EMBL" id="KAJ3501310.1"/>
    </source>
</evidence>
<feature type="compositionally biased region" description="Basic and acidic residues" evidence="1">
    <location>
        <begin position="7"/>
        <end position="16"/>
    </location>
</feature>
<feature type="compositionally biased region" description="Basic residues" evidence="1">
    <location>
        <begin position="18"/>
        <end position="32"/>
    </location>
</feature>
<dbReference type="SUPFAM" id="SSF55729">
    <property type="entry name" value="Acyl-CoA N-acyltransferases (Nat)"/>
    <property type="match status" value="1"/>
</dbReference>
<protein>
    <recommendedName>
        <fullName evidence="2">N-acetyltransferase domain-containing protein</fullName>
    </recommendedName>
</protein>
<dbReference type="AlphaFoldDB" id="A0A9W8JTD3"/>
<reference evidence="3" key="1">
    <citation type="submission" date="2022-07" db="EMBL/GenBank/DDBJ databases">
        <title>Genome Sequence of Agrocybe chaxingu.</title>
        <authorList>
            <person name="Buettner E."/>
        </authorList>
    </citation>
    <scope>NUCLEOTIDE SEQUENCE</scope>
    <source>
        <strain evidence="3">MP-N11</strain>
    </source>
</reference>
<gene>
    <name evidence="3" type="ORF">NLJ89_g9395</name>
</gene>
<feature type="region of interest" description="Disordered" evidence="1">
    <location>
        <begin position="1"/>
        <end position="41"/>
    </location>
</feature>
<dbReference type="InterPro" id="IPR000182">
    <property type="entry name" value="GNAT_dom"/>
</dbReference>